<evidence type="ECO:0000313" key="15">
    <source>
        <dbReference type="Proteomes" id="UP000318626"/>
    </source>
</evidence>
<organism evidence="14 15">
    <name type="scientific">Bremerella volcania</name>
    <dbReference type="NCBI Taxonomy" id="2527984"/>
    <lineage>
        <taxon>Bacteria</taxon>
        <taxon>Pseudomonadati</taxon>
        <taxon>Planctomycetota</taxon>
        <taxon>Planctomycetia</taxon>
        <taxon>Pirellulales</taxon>
        <taxon>Pirellulaceae</taxon>
        <taxon>Bremerella</taxon>
    </lineage>
</organism>
<dbReference type="Gene3D" id="1.10.240.10">
    <property type="entry name" value="Tyrosyl-Transfer RNA Synthetase"/>
    <property type="match status" value="1"/>
</dbReference>
<keyword evidence="7 11" id="KW-0648">Protein biosynthesis</keyword>
<dbReference type="KEGG" id="bvo:Pan97_42280"/>
<dbReference type="FunFam" id="3.10.290.10:FF:000014">
    <property type="entry name" value="Tyrosine--tRNA ligase"/>
    <property type="match status" value="1"/>
</dbReference>
<name>A0A518CD70_9BACT</name>
<evidence type="ECO:0000256" key="10">
    <source>
        <dbReference type="ARBA" id="ARBA00060965"/>
    </source>
</evidence>
<feature type="binding site" evidence="11">
    <location>
        <position position="253"/>
    </location>
    <ligand>
        <name>ATP</name>
        <dbReference type="ChEBI" id="CHEBI:30616"/>
    </ligand>
</feature>
<dbReference type="Pfam" id="PF22421">
    <property type="entry name" value="SYY_C-terminal"/>
    <property type="match status" value="1"/>
</dbReference>
<keyword evidence="6 12" id="KW-0694">RNA-binding</keyword>
<keyword evidence="3 11" id="KW-0436">Ligase</keyword>
<dbReference type="InterPro" id="IPR002307">
    <property type="entry name" value="Tyr-tRNA-ligase"/>
</dbReference>
<dbReference type="Pfam" id="PF00579">
    <property type="entry name" value="tRNA-synt_1b"/>
    <property type="match status" value="1"/>
</dbReference>
<comment type="catalytic activity">
    <reaction evidence="9 11">
        <text>tRNA(Tyr) + L-tyrosine + ATP = L-tyrosyl-tRNA(Tyr) + AMP + diphosphate + H(+)</text>
        <dbReference type="Rhea" id="RHEA:10220"/>
        <dbReference type="Rhea" id="RHEA-COMP:9706"/>
        <dbReference type="Rhea" id="RHEA-COMP:9707"/>
        <dbReference type="ChEBI" id="CHEBI:15378"/>
        <dbReference type="ChEBI" id="CHEBI:30616"/>
        <dbReference type="ChEBI" id="CHEBI:33019"/>
        <dbReference type="ChEBI" id="CHEBI:58315"/>
        <dbReference type="ChEBI" id="CHEBI:78442"/>
        <dbReference type="ChEBI" id="CHEBI:78536"/>
        <dbReference type="ChEBI" id="CHEBI:456215"/>
        <dbReference type="EC" id="6.1.1.1"/>
    </reaction>
</comment>
<dbReference type="PRINTS" id="PR01040">
    <property type="entry name" value="TRNASYNTHTYR"/>
</dbReference>
<gene>
    <name evidence="11 14" type="primary">tyrS</name>
    <name evidence="14" type="ORF">Pan97_42280</name>
</gene>
<dbReference type="InterPro" id="IPR024107">
    <property type="entry name" value="Tyr-tRNA-ligase_bac_1"/>
</dbReference>
<dbReference type="InterPro" id="IPR024088">
    <property type="entry name" value="Tyr-tRNA-ligase_bac-type"/>
</dbReference>
<dbReference type="GO" id="GO:0004831">
    <property type="term" value="F:tyrosine-tRNA ligase activity"/>
    <property type="evidence" value="ECO:0007669"/>
    <property type="project" value="UniProtKB-UniRule"/>
</dbReference>
<dbReference type="GO" id="GO:0042803">
    <property type="term" value="F:protein homodimerization activity"/>
    <property type="evidence" value="ECO:0007669"/>
    <property type="project" value="UniProtKB-ARBA"/>
</dbReference>
<dbReference type="SUPFAM" id="SSF52374">
    <property type="entry name" value="Nucleotidylyl transferase"/>
    <property type="match status" value="1"/>
</dbReference>
<reference evidence="15" key="1">
    <citation type="submission" date="2019-02" db="EMBL/GenBank/DDBJ databases">
        <title>Deep-cultivation of Planctomycetes and their phenomic and genomic characterization uncovers novel biology.</title>
        <authorList>
            <person name="Wiegand S."/>
            <person name="Jogler M."/>
            <person name="Boedeker C."/>
            <person name="Pinto D."/>
            <person name="Vollmers J."/>
            <person name="Rivas-Marin E."/>
            <person name="Kohn T."/>
            <person name="Peeters S.H."/>
            <person name="Heuer A."/>
            <person name="Rast P."/>
            <person name="Oberbeckmann S."/>
            <person name="Bunk B."/>
            <person name="Jeske O."/>
            <person name="Meyerdierks A."/>
            <person name="Storesund J.E."/>
            <person name="Kallscheuer N."/>
            <person name="Luecker S."/>
            <person name="Lage O.M."/>
            <person name="Pohl T."/>
            <person name="Merkel B.J."/>
            <person name="Hornburger P."/>
            <person name="Mueller R.-W."/>
            <person name="Bruemmer F."/>
            <person name="Labrenz M."/>
            <person name="Spormann A.M."/>
            <person name="Op den Camp H."/>
            <person name="Overmann J."/>
            <person name="Amann R."/>
            <person name="Jetten M.S.M."/>
            <person name="Mascher T."/>
            <person name="Medema M.H."/>
            <person name="Devos D.P."/>
            <person name="Kaster A.-K."/>
            <person name="Ovreas L."/>
            <person name="Rohde M."/>
            <person name="Galperin M.Y."/>
            <person name="Jogler C."/>
        </authorList>
    </citation>
    <scope>NUCLEOTIDE SEQUENCE [LARGE SCALE GENOMIC DNA]</scope>
    <source>
        <strain evidence="15">Pan97</strain>
    </source>
</reference>
<dbReference type="GO" id="GO:0005829">
    <property type="term" value="C:cytosol"/>
    <property type="evidence" value="ECO:0007669"/>
    <property type="project" value="TreeGrafter"/>
</dbReference>
<evidence type="ECO:0000256" key="6">
    <source>
        <dbReference type="ARBA" id="ARBA00022884"/>
    </source>
</evidence>
<dbReference type="CDD" id="cd00805">
    <property type="entry name" value="TyrRS_core"/>
    <property type="match status" value="1"/>
</dbReference>
<keyword evidence="8 11" id="KW-0030">Aminoacyl-tRNA synthetase</keyword>
<dbReference type="InterPro" id="IPR002305">
    <property type="entry name" value="aa-tRNA-synth_Ic"/>
</dbReference>
<keyword evidence="4 11" id="KW-0547">Nucleotide-binding</keyword>
<evidence type="ECO:0000256" key="12">
    <source>
        <dbReference type="PROSITE-ProRule" id="PRU00182"/>
    </source>
</evidence>
<dbReference type="InterPro" id="IPR054608">
    <property type="entry name" value="SYY-like_C"/>
</dbReference>
<dbReference type="GO" id="GO:0005524">
    <property type="term" value="F:ATP binding"/>
    <property type="evidence" value="ECO:0007669"/>
    <property type="project" value="UniProtKB-UniRule"/>
</dbReference>
<dbReference type="PANTHER" id="PTHR11766">
    <property type="entry name" value="TYROSYL-TRNA SYNTHETASE"/>
    <property type="match status" value="1"/>
</dbReference>
<dbReference type="PANTHER" id="PTHR11766:SF0">
    <property type="entry name" value="TYROSINE--TRNA LIGASE, MITOCHONDRIAL"/>
    <property type="match status" value="1"/>
</dbReference>
<dbReference type="Proteomes" id="UP000318626">
    <property type="component" value="Chromosome"/>
</dbReference>
<dbReference type="FunFam" id="1.10.240.10:FF:000001">
    <property type="entry name" value="Tyrosine--tRNA ligase"/>
    <property type="match status" value="1"/>
</dbReference>
<evidence type="ECO:0000256" key="9">
    <source>
        <dbReference type="ARBA" id="ARBA00048248"/>
    </source>
</evidence>
<protein>
    <recommendedName>
        <fullName evidence="11">Tyrosine--tRNA ligase</fullName>
        <ecNumber evidence="11">6.1.1.1</ecNumber>
    </recommendedName>
    <alternativeName>
        <fullName evidence="11">Tyrosyl-tRNA synthetase</fullName>
        <shortName evidence="11">TyrRS</shortName>
    </alternativeName>
</protein>
<evidence type="ECO:0000256" key="8">
    <source>
        <dbReference type="ARBA" id="ARBA00023146"/>
    </source>
</evidence>
<comment type="subcellular location">
    <subcellularLocation>
        <location evidence="1 11">Cytoplasm</location>
    </subcellularLocation>
</comment>
<keyword evidence="15" id="KW-1185">Reference proteome</keyword>
<dbReference type="AlphaFoldDB" id="A0A518CD70"/>
<dbReference type="EC" id="6.1.1.1" evidence="11"/>
<proteinExistence type="inferred from homology"/>
<feature type="domain" description="Tyrosine--tRNA ligase SYY-like C-terminal" evidence="13">
    <location>
        <begin position="356"/>
        <end position="442"/>
    </location>
</feature>
<sequence length="445" mass="49207">MPVSNGNETLNGGDPGQMNDIFAELSWRGLINQTTGDDSFGSWLNEQPRTVYAGFDPTAESLHVGHMLPLMLLRRFQAAGHKPIALVGGATGMIGDPSGKSAERNLLSVEQLRANVEAIKVQMGQFLDFDESGSGAVLVNNFDWMQSFSYLDFLRDIGKNFPVNVMMAKDSVKGRLERDDAGLSYTEFSYMLLQAYDFVHLFDKHGCTLQIGGSDQWGNITAGIDLGRRMRSAQLQGMTCPLLTKSDGTKMGKTESGALWLSPDRTSPYAFYQYWINVADEDAGKCLRFLTELNREEIESLDKARQEEPHKRESQKRLAEALTELVHGAEGVTSAQRATEIFFGGEIDNLSDKQLIEIFADVPSQELSRDRLTSDDGLNIVDALVESGLCKSKGDARRTISQGGAYVNNRRVEEVEKSLGTEDLASETVMVLRSGKKKYALLRFA</sequence>
<dbReference type="PROSITE" id="PS50889">
    <property type="entry name" value="S4"/>
    <property type="match status" value="1"/>
</dbReference>
<dbReference type="InterPro" id="IPR001412">
    <property type="entry name" value="aa-tRNA-synth_I_CS"/>
</dbReference>
<dbReference type="SUPFAM" id="SSF55174">
    <property type="entry name" value="Alpha-L RNA-binding motif"/>
    <property type="match status" value="1"/>
</dbReference>
<dbReference type="PROSITE" id="PS00178">
    <property type="entry name" value="AA_TRNA_LIGASE_I"/>
    <property type="match status" value="1"/>
</dbReference>
<accession>A0A518CD70</accession>
<comment type="subunit">
    <text evidence="11">Homodimer.</text>
</comment>
<dbReference type="CDD" id="cd00165">
    <property type="entry name" value="S4"/>
    <property type="match status" value="1"/>
</dbReference>
<dbReference type="GO" id="GO:0006437">
    <property type="term" value="P:tyrosyl-tRNA aminoacylation"/>
    <property type="evidence" value="ECO:0007669"/>
    <property type="project" value="UniProtKB-UniRule"/>
</dbReference>
<dbReference type="InterPro" id="IPR014729">
    <property type="entry name" value="Rossmann-like_a/b/a_fold"/>
</dbReference>
<dbReference type="NCBIfam" id="TIGR00234">
    <property type="entry name" value="tyrS"/>
    <property type="match status" value="1"/>
</dbReference>
<dbReference type="EMBL" id="CP036289">
    <property type="protein sequence ID" value="QDU77166.1"/>
    <property type="molecule type" value="Genomic_DNA"/>
</dbReference>
<evidence type="ECO:0000256" key="3">
    <source>
        <dbReference type="ARBA" id="ARBA00022598"/>
    </source>
</evidence>
<evidence type="ECO:0000259" key="13">
    <source>
        <dbReference type="Pfam" id="PF22421"/>
    </source>
</evidence>
<feature type="binding site" evidence="11">
    <location>
        <position position="194"/>
    </location>
    <ligand>
        <name>L-tyrosine</name>
        <dbReference type="ChEBI" id="CHEBI:58315"/>
    </ligand>
</feature>
<evidence type="ECO:0000256" key="1">
    <source>
        <dbReference type="ARBA" id="ARBA00004496"/>
    </source>
</evidence>
<evidence type="ECO:0000256" key="2">
    <source>
        <dbReference type="ARBA" id="ARBA00022490"/>
    </source>
</evidence>
<keyword evidence="5 11" id="KW-0067">ATP-binding</keyword>
<comment type="function">
    <text evidence="11">Catalyzes the attachment of tyrosine to tRNA(Tyr) in a two-step reaction: tyrosine is first activated by ATP to form Tyr-AMP and then transferred to the acceptor end of tRNA(Tyr).</text>
</comment>
<evidence type="ECO:0000313" key="14">
    <source>
        <dbReference type="EMBL" id="QDU77166.1"/>
    </source>
</evidence>
<evidence type="ECO:0000256" key="4">
    <source>
        <dbReference type="ARBA" id="ARBA00022741"/>
    </source>
</evidence>
<dbReference type="Gene3D" id="3.40.50.620">
    <property type="entry name" value="HUPs"/>
    <property type="match status" value="1"/>
</dbReference>
<dbReference type="HAMAP" id="MF_02006">
    <property type="entry name" value="Tyr_tRNA_synth_type1"/>
    <property type="match status" value="1"/>
</dbReference>
<dbReference type="GO" id="GO:0003723">
    <property type="term" value="F:RNA binding"/>
    <property type="evidence" value="ECO:0007669"/>
    <property type="project" value="UniProtKB-KW"/>
</dbReference>
<dbReference type="Gene3D" id="3.10.290.10">
    <property type="entry name" value="RNA-binding S4 domain"/>
    <property type="match status" value="1"/>
</dbReference>
<dbReference type="InterPro" id="IPR036986">
    <property type="entry name" value="S4_RNA-bd_sf"/>
</dbReference>
<feature type="binding site" evidence="11">
    <location>
        <position position="190"/>
    </location>
    <ligand>
        <name>L-tyrosine</name>
        <dbReference type="ChEBI" id="CHEBI:58315"/>
    </ligand>
</feature>
<feature type="short sequence motif" description="'HIGH' region" evidence="11">
    <location>
        <begin position="57"/>
        <end position="66"/>
    </location>
</feature>
<dbReference type="FunFam" id="3.40.50.620:FF:000008">
    <property type="entry name" value="Tyrosine--tRNA ligase"/>
    <property type="match status" value="1"/>
</dbReference>
<feature type="binding site" evidence="11">
    <location>
        <position position="52"/>
    </location>
    <ligand>
        <name>L-tyrosine</name>
        <dbReference type="ChEBI" id="CHEBI:58315"/>
    </ligand>
</feature>
<comment type="similarity">
    <text evidence="10 11">Belongs to the class-I aminoacyl-tRNA synthetase family. TyrS type 1 subfamily.</text>
</comment>
<evidence type="ECO:0000256" key="11">
    <source>
        <dbReference type="HAMAP-Rule" id="MF_02006"/>
    </source>
</evidence>
<evidence type="ECO:0000256" key="7">
    <source>
        <dbReference type="ARBA" id="ARBA00022917"/>
    </source>
</evidence>
<feature type="short sequence motif" description="'KMSKS' region" evidence="11">
    <location>
        <begin position="250"/>
        <end position="254"/>
    </location>
</feature>
<keyword evidence="2 11" id="KW-0963">Cytoplasm</keyword>
<evidence type="ECO:0000256" key="5">
    <source>
        <dbReference type="ARBA" id="ARBA00022840"/>
    </source>
</evidence>